<dbReference type="CDD" id="cd04433">
    <property type="entry name" value="AFD_class_I"/>
    <property type="match status" value="1"/>
</dbReference>
<dbReference type="GO" id="GO:0031956">
    <property type="term" value="F:medium-chain fatty acid-CoA ligase activity"/>
    <property type="evidence" value="ECO:0007669"/>
    <property type="project" value="TreeGrafter"/>
</dbReference>
<gene>
    <name evidence="5" type="primary">lcfB_6</name>
    <name evidence="5" type="ORF">AELLOGFF_01841</name>
</gene>
<evidence type="ECO:0000259" key="3">
    <source>
        <dbReference type="Pfam" id="PF00501"/>
    </source>
</evidence>
<evidence type="ECO:0000256" key="1">
    <source>
        <dbReference type="ARBA" id="ARBA00006432"/>
    </source>
</evidence>
<name>A0A5S9RA58_MYCVN</name>
<dbReference type="Pfam" id="PF00501">
    <property type="entry name" value="AMP-binding"/>
    <property type="match status" value="1"/>
</dbReference>
<evidence type="ECO:0000313" key="6">
    <source>
        <dbReference type="Proteomes" id="UP000430146"/>
    </source>
</evidence>
<proteinExistence type="inferred from homology"/>
<dbReference type="InterPro" id="IPR042099">
    <property type="entry name" value="ANL_N_sf"/>
</dbReference>
<keyword evidence="6" id="KW-1185">Reference proteome</keyword>
<organism evidence="5 6">
    <name type="scientific">Mycolicibacterium vanbaalenii</name>
    <name type="common">Mycobacterium vanbaalenii</name>
    <dbReference type="NCBI Taxonomy" id="110539"/>
    <lineage>
        <taxon>Bacteria</taxon>
        <taxon>Bacillati</taxon>
        <taxon>Actinomycetota</taxon>
        <taxon>Actinomycetes</taxon>
        <taxon>Mycobacteriales</taxon>
        <taxon>Mycobacteriaceae</taxon>
        <taxon>Mycolicibacterium</taxon>
    </lineage>
</organism>
<dbReference type="RefSeq" id="WP_159234859.1">
    <property type="nucleotide sequence ID" value="NZ_CACSIP010000056.1"/>
</dbReference>
<dbReference type="PANTHER" id="PTHR43201:SF5">
    <property type="entry name" value="MEDIUM-CHAIN ACYL-COA LIGASE ACSF2, MITOCHONDRIAL"/>
    <property type="match status" value="1"/>
</dbReference>
<dbReference type="OrthoDB" id="3592722at2"/>
<feature type="domain" description="AMP-binding enzyme C-terminal" evidence="4">
    <location>
        <begin position="400"/>
        <end position="473"/>
    </location>
</feature>
<dbReference type="Gene3D" id="3.40.50.12780">
    <property type="entry name" value="N-terminal domain of ligase-like"/>
    <property type="match status" value="1"/>
</dbReference>
<dbReference type="SUPFAM" id="SSF56801">
    <property type="entry name" value="Acetyl-CoA synthetase-like"/>
    <property type="match status" value="1"/>
</dbReference>
<comment type="similarity">
    <text evidence="1">Belongs to the ATP-dependent AMP-binding enzyme family.</text>
</comment>
<dbReference type="EC" id="6.2.1.3" evidence="5"/>
<dbReference type="InterPro" id="IPR045851">
    <property type="entry name" value="AMP-bd_C_sf"/>
</dbReference>
<dbReference type="GO" id="GO:0004467">
    <property type="term" value="F:long-chain fatty acid-CoA ligase activity"/>
    <property type="evidence" value="ECO:0007669"/>
    <property type="project" value="UniProtKB-EC"/>
</dbReference>
<dbReference type="Pfam" id="PF13193">
    <property type="entry name" value="AMP-binding_C"/>
    <property type="match status" value="1"/>
</dbReference>
<feature type="domain" description="AMP-dependent synthetase/ligase" evidence="3">
    <location>
        <begin position="33"/>
        <end position="350"/>
    </location>
</feature>
<accession>A0A5S9RA58</accession>
<dbReference type="AlphaFoldDB" id="A0A5S9RA58"/>
<dbReference type="InterPro" id="IPR025110">
    <property type="entry name" value="AMP-bd_C"/>
</dbReference>
<dbReference type="PANTHER" id="PTHR43201">
    <property type="entry name" value="ACYL-COA SYNTHETASE"/>
    <property type="match status" value="1"/>
</dbReference>
<reference evidence="5 6" key="1">
    <citation type="submission" date="2019-11" db="EMBL/GenBank/DDBJ databases">
        <authorList>
            <person name="Holert J."/>
        </authorList>
    </citation>
    <scope>NUCLEOTIDE SEQUENCE [LARGE SCALE GENOMIC DNA]</scope>
    <source>
        <strain evidence="5">BC8_1</strain>
    </source>
</reference>
<sequence>MTACGAEARGLLEVFAEYRGSWIDLAARHRYPAAELRRGAAEVTRWLADWGVGGADHVVLSAANSPVLLALFMGLLQHDAVPILVHADTPAYELQRIASRAHADAIITQRQSPEALSVGGMVADRHQVLPWLDFAAGRSPAPEGHDGALRGVYMHCTSGTTGRPKLAVRTGTSAVADGHSYLATLGFDRHDTVLAAPPMTHVYGFGMCVVTPLLNHSQVVTLDRYHPRTVARAIEEYGVSILPAVPGMLESLLASYSPTTPVPTWTFTAGAPLPHELARKHFEYTSRWPYPMYGTTETALISVARTQEQAEQPNTVGVAAEGVDIRLCPATEPAFETMLVRSPMVMAGYFDEDGLDSSSVEQSWYRTGDLVSGCPDGSYLLAGRESEIINVNGLKVVPREVEDVIAAIPGVSAVKAYGKSAASDSEQVNVAVVADEQVSSATIAAHCRAHLVFYKRPNMIHLLDTLPMTPSGKVVTCELP</sequence>
<evidence type="ECO:0000313" key="5">
    <source>
        <dbReference type="EMBL" id="CAA0134755.1"/>
    </source>
</evidence>
<dbReference type="Gene3D" id="3.30.300.30">
    <property type="match status" value="1"/>
</dbReference>
<dbReference type="EMBL" id="CACSIP010000056">
    <property type="protein sequence ID" value="CAA0134755.1"/>
    <property type="molecule type" value="Genomic_DNA"/>
</dbReference>
<keyword evidence="2 5" id="KW-0436">Ligase</keyword>
<dbReference type="InterPro" id="IPR000873">
    <property type="entry name" value="AMP-dep_synth/lig_dom"/>
</dbReference>
<dbReference type="Proteomes" id="UP000430146">
    <property type="component" value="Unassembled WGS sequence"/>
</dbReference>
<protein>
    <submittedName>
        <fullName evidence="5">Long-chain-fatty-acid--CoA ligase</fullName>
        <ecNumber evidence="5">6.2.1.3</ecNumber>
    </submittedName>
</protein>
<evidence type="ECO:0000259" key="4">
    <source>
        <dbReference type="Pfam" id="PF13193"/>
    </source>
</evidence>
<evidence type="ECO:0000256" key="2">
    <source>
        <dbReference type="ARBA" id="ARBA00022598"/>
    </source>
</evidence>